<comment type="caution">
    <text evidence="2">The sequence shown here is derived from an EMBL/GenBank/DDBJ whole genome shotgun (WGS) entry which is preliminary data.</text>
</comment>
<dbReference type="OrthoDB" id="9794556at2"/>
<keyword evidence="1" id="KW-0732">Signal</keyword>
<dbReference type="RefSeq" id="WP_144236813.1">
    <property type="nucleotide sequence ID" value="NZ_VJWA01000001.1"/>
</dbReference>
<feature type="signal peptide" evidence="1">
    <location>
        <begin position="1"/>
        <end position="18"/>
    </location>
</feature>
<dbReference type="Proteomes" id="UP000317894">
    <property type="component" value="Unassembled WGS sequence"/>
</dbReference>
<organism evidence="2 3">
    <name type="scientific">Glacieibacterium frigidum</name>
    <dbReference type="NCBI Taxonomy" id="2593303"/>
    <lineage>
        <taxon>Bacteria</taxon>
        <taxon>Pseudomonadati</taxon>
        <taxon>Pseudomonadota</taxon>
        <taxon>Alphaproteobacteria</taxon>
        <taxon>Sphingomonadales</taxon>
        <taxon>Sphingosinicellaceae</taxon>
        <taxon>Glacieibacterium</taxon>
    </lineage>
</organism>
<name>A0A552UIV2_9SPHN</name>
<gene>
    <name evidence="2" type="ORF">FMM06_08440</name>
</gene>
<evidence type="ECO:0000313" key="2">
    <source>
        <dbReference type="EMBL" id="TRW18120.1"/>
    </source>
</evidence>
<evidence type="ECO:0000256" key="1">
    <source>
        <dbReference type="SAM" id="SignalP"/>
    </source>
</evidence>
<feature type="chain" id="PRO_5021840352" evidence="1">
    <location>
        <begin position="19"/>
        <end position="139"/>
    </location>
</feature>
<dbReference type="EMBL" id="VJWA01000001">
    <property type="protein sequence ID" value="TRW18120.1"/>
    <property type="molecule type" value="Genomic_DNA"/>
</dbReference>
<dbReference type="AlphaFoldDB" id="A0A552UIV2"/>
<protein>
    <submittedName>
        <fullName evidence="2">Uncharacterized protein</fullName>
    </submittedName>
</protein>
<reference evidence="2 3" key="1">
    <citation type="submission" date="2019-07" db="EMBL/GenBank/DDBJ databases">
        <title>Novel species isolated from glacier.</title>
        <authorList>
            <person name="Liu Q."/>
            <person name="Xin Y.-H."/>
        </authorList>
    </citation>
    <scope>NUCLEOTIDE SEQUENCE [LARGE SCALE GENOMIC DNA]</scope>
    <source>
        <strain evidence="2 3">LB1R16</strain>
    </source>
</reference>
<evidence type="ECO:0000313" key="3">
    <source>
        <dbReference type="Proteomes" id="UP000317894"/>
    </source>
</evidence>
<accession>A0A552UIV2</accession>
<sequence length="139" mass="15023">MPRLLALLLVLAAAPAVAAPTPDRATTRPSCEPFTDERELRFRTPIATISGHIAAGSVSEPGDKTPEVGQQLVFGSAELVDDATGARRRISYAYWNTTDGCGGWEPARGARYTFDLADDKAKDGSLRVMRYVTELGARR</sequence>
<keyword evidence="3" id="KW-1185">Reference proteome</keyword>
<proteinExistence type="predicted"/>